<dbReference type="Proteomes" id="UP000248790">
    <property type="component" value="Unassembled WGS sequence"/>
</dbReference>
<gene>
    <name evidence="1" type="ORF">LX87_04520</name>
</gene>
<evidence type="ECO:0000313" key="1">
    <source>
        <dbReference type="EMBL" id="RAJ93008.1"/>
    </source>
</evidence>
<dbReference type="AlphaFoldDB" id="A0A327WP83"/>
<organism evidence="1 2">
    <name type="scientific">Larkinella arboricola</name>
    <dbReference type="NCBI Taxonomy" id="643671"/>
    <lineage>
        <taxon>Bacteria</taxon>
        <taxon>Pseudomonadati</taxon>
        <taxon>Bacteroidota</taxon>
        <taxon>Cytophagia</taxon>
        <taxon>Cytophagales</taxon>
        <taxon>Spirosomataceae</taxon>
        <taxon>Larkinella</taxon>
    </lineage>
</organism>
<reference evidence="1 2" key="1">
    <citation type="submission" date="2018-06" db="EMBL/GenBank/DDBJ databases">
        <title>Genomic Encyclopedia of Archaeal and Bacterial Type Strains, Phase II (KMG-II): from individual species to whole genera.</title>
        <authorList>
            <person name="Goeker M."/>
        </authorList>
    </citation>
    <scope>NUCLEOTIDE SEQUENCE [LARGE SCALE GENOMIC DNA]</scope>
    <source>
        <strain evidence="1 2">DSM 21851</strain>
    </source>
</reference>
<comment type="caution">
    <text evidence="1">The sequence shown here is derived from an EMBL/GenBank/DDBJ whole genome shotgun (WGS) entry which is preliminary data.</text>
</comment>
<dbReference type="EMBL" id="QLMC01000006">
    <property type="protein sequence ID" value="RAJ93008.1"/>
    <property type="molecule type" value="Genomic_DNA"/>
</dbReference>
<protein>
    <submittedName>
        <fullName evidence="1">Uncharacterized protein</fullName>
    </submittedName>
</protein>
<keyword evidence="2" id="KW-1185">Reference proteome</keyword>
<sequence length="54" mass="6067">MTPQDRLPVALNPSESREFIIMASPLVDRNEVILLLNVDHPGLINRCTDGERLP</sequence>
<evidence type="ECO:0000313" key="2">
    <source>
        <dbReference type="Proteomes" id="UP000248790"/>
    </source>
</evidence>
<accession>A0A327WP83</accession>
<proteinExistence type="predicted"/>
<name>A0A327WP83_LARAB</name>